<keyword evidence="1" id="KW-0472">Membrane</keyword>
<feature type="transmembrane region" description="Helical" evidence="1">
    <location>
        <begin position="215"/>
        <end position="235"/>
    </location>
</feature>
<reference evidence="3 4" key="1">
    <citation type="submission" date="2018-11" db="EMBL/GenBank/DDBJ databases">
        <authorList>
            <person name="Kleinhagauer T."/>
            <person name="Glaeser S.P."/>
            <person name="Spergser J."/>
            <person name="Ruckert C."/>
            <person name="Kaempfer P."/>
            <person name="Busse H.-J."/>
        </authorList>
    </citation>
    <scope>NUCLEOTIDE SEQUENCE [LARGE SCALE GENOMIC DNA]</scope>
    <source>
        <strain evidence="3 4">200CH</strain>
    </source>
</reference>
<feature type="signal peptide" evidence="2">
    <location>
        <begin position="1"/>
        <end position="29"/>
    </location>
</feature>
<dbReference type="AlphaFoldDB" id="A0A3G6J833"/>
<dbReference type="RefSeq" id="WP_123929294.1">
    <property type="nucleotide sequence ID" value="NZ_CP033896.1"/>
</dbReference>
<keyword evidence="1" id="KW-0812">Transmembrane</keyword>
<evidence type="ECO:0000313" key="3">
    <source>
        <dbReference type="EMBL" id="AZA14217.1"/>
    </source>
</evidence>
<evidence type="ECO:0000313" key="4">
    <source>
        <dbReference type="Proteomes" id="UP000269019"/>
    </source>
</evidence>
<evidence type="ECO:0008006" key="5">
    <source>
        <dbReference type="Google" id="ProtNLM"/>
    </source>
</evidence>
<protein>
    <recommendedName>
        <fullName evidence="5">Secreted protein</fullName>
    </recommendedName>
</protein>
<proteinExistence type="predicted"/>
<organism evidence="3 4">
    <name type="scientific">Corynebacterium choanae</name>
    <dbReference type="NCBI Taxonomy" id="1862358"/>
    <lineage>
        <taxon>Bacteria</taxon>
        <taxon>Bacillati</taxon>
        <taxon>Actinomycetota</taxon>
        <taxon>Actinomycetes</taxon>
        <taxon>Mycobacteriales</taxon>
        <taxon>Corynebacteriaceae</taxon>
        <taxon>Corynebacterium</taxon>
    </lineage>
</organism>
<dbReference type="OrthoDB" id="4406449at2"/>
<dbReference type="Proteomes" id="UP000269019">
    <property type="component" value="Chromosome"/>
</dbReference>
<name>A0A3G6J833_9CORY</name>
<keyword evidence="1" id="KW-1133">Transmembrane helix</keyword>
<accession>A0A3G6J833</accession>
<dbReference type="EMBL" id="CP033896">
    <property type="protein sequence ID" value="AZA14217.1"/>
    <property type="molecule type" value="Genomic_DNA"/>
</dbReference>
<gene>
    <name evidence="3" type="ORF">CCHOA_09170</name>
</gene>
<evidence type="ECO:0000256" key="2">
    <source>
        <dbReference type="SAM" id="SignalP"/>
    </source>
</evidence>
<keyword evidence="2" id="KW-0732">Signal</keyword>
<dbReference type="KEGG" id="ccho:CCHOA_09170"/>
<keyword evidence="4" id="KW-1185">Reference proteome</keyword>
<evidence type="ECO:0000256" key="1">
    <source>
        <dbReference type="SAM" id="Phobius"/>
    </source>
</evidence>
<sequence precursor="true">MHARFHFRLLTVALTCCAWSWCAPTDAGAVTVTADTEQQVCVANFADGQPTTDSFFSQLQADAIDRRLAELDQADPGLAAAIRAYDAGDPTAASPGELQQRIGVAGGREGLGQLITTSAADAGVPTDRTATPEVQRFTIAEADNTIAVTAVDPAADVLGELQAVAANGFRLDEIKAALFAERQEAFNAIQTQLHDQLVDCVETLRPRPWLSGPKILITIAMVGAVAVALLAIRNARRPVRHAKR</sequence>
<feature type="chain" id="PRO_5018007075" description="Secreted protein" evidence="2">
    <location>
        <begin position="30"/>
        <end position="244"/>
    </location>
</feature>